<dbReference type="RefSeq" id="WP_048595704.1">
    <property type="nucleotide sequence ID" value="NZ_CVLB01000003.1"/>
</dbReference>
<feature type="transmembrane region" description="Helical" evidence="6">
    <location>
        <begin position="35"/>
        <end position="55"/>
    </location>
</feature>
<feature type="transmembrane region" description="Helical" evidence="6">
    <location>
        <begin position="198"/>
        <end position="217"/>
    </location>
</feature>
<dbReference type="InterPro" id="IPR036259">
    <property type="entry name" value="MFS_trans_sf"/>
</dbReference>
<keyword evidence="2" id="KW-1003">Cell membrane</keyword>
<evidence type="ECO:0000313" key="7">
    <source>
        <dbReference type="EMBL" id="CRF35065.1"/>
    </source>
</evidence>
<keyword evidence="3 6" id="KW-0812">Transmembrane</keyword>
<dbReference type="PANTHER" id="PTHR43124:SF3">
    <property type="entry name" value="CHLORAMPHENICOL EFFLUX PUMP RV0191"/>
    <property type="match status" value="1"/>
</dbReference>
<dbReference type="EMBL" id="CVLB01000003">
    <property type="protein sequence ID" value="CRF35065.1"/>
    <property type="molecule type" value="Genomic_DNA"/>
</dbReference>
<dbReference type="OrthoDB" id="305555at2"/>
<feature type="transmembrane region" description="Helical" evidence="6">
    <location>
        <begin position="67"/>
        <end position="87"/>
    </location>
</feature>
<dbReference type="Gene3D" id="1.20.1250.20">
    <property type="entry name" value="MFS general substrate transporter like domains"/>
    <property type="match status" value="2"/>
</dbReference>
<name>A0A0G4KAH2_9SPIR</name>
<keyword evidence="8" id="KW-1185">Reference proteome</keyword>
<dbReference type="InterPro" id="IPR011701">
    <property type="entry name" value="MFS"/>
</dbReference>
<organism evidence="7 8">
    <name type="scientific">Brachyspira suanatina</name>
    <dbReference type="NCBI Taxonomy" id="381802"/>
    <lineage>
        <taxon>Bacteria</taxon>
        <taxon>Pseudomonadati</taxon>
        <taxon>Spirochaetota</taxon>
        <taxon>Spirochaetia</taxon>
        <taxon>Brachyspirales</taxon>
        <taxon>Brachyspiraceae</taxon>
        <taxon>Brachyspira</taxon>
    </lineage>
</organism>
<dbReference type="GO" id="GO:0022857">
    <property type="term" value="F:transmembrane transporter activity"/>
    <property type="evidence" value="ECO:0007669"/>
    <property type="project" value="InterPro"/>
</dbReference>
<sequence>MTILVYSMPFLLYLCSSIFSTVLVINASISGASPFFVSLLGVSYGMGMMLTAGTFSRIKIQKKYYTNLIYVEAILQLIIAVACLIFLPPEMSLFYSFLYGCCATIFFVCFQSSLDVVSKDLPVTLSGALFIFSWSLGFAVGPTVTGLIYKFDYKLGFYFVIVVSVIMFILFYLSRHLRFKANNKKIKWNIPFMRAPRYKVHIGWLVIFVGAMVLHTLRFMFLDYGIKVIGFSEADSSLLVGSLSAFMAVGSLSSAFCLRFLEKKRVFTIVGLLTPAALLLITFTRNFWLFLIAFMFLGFVSGFGYFFGLYYALADQDNAPRNVAVNEALTGVAALFIPFVMGYLASNFSYFVGFLFMMTVSLICYIIAIYTMWQKKRRALLKEKFNKMIDDIDSKYINKTL</sequence>
<feature type="transmembrane region" description="Helical" evidence="6">
    <location>
        <begin position="237"/>
        <end position="258"/>
    </location>
</feature>
<comment type="subcellular location">
    <subcellularLocation>
        <location evidence="1">Cell membrane</location>
        <topology evidence="1">Multi-pass membrane protein</topology>
    </subcellularLocation>
</comment>
<feature type="transmembrane region" description="Helical" evidence="6">
    <location>
        <begin position="93"/>
        <end position="117"/>
    </location>
</feature>
<feature type="transmembrane region" description="Helical" evidence="6">
    <location>
        <begin position="289"/>
        <end position="313"/>
    </location>
</feature>
<feature type="transmembrane region" description="Helical" evidence="6">
    <location>
        <begin position="129"/>
        <end position="149"/>
    </location>
</feature>
<evidence type="ECO:0000256" key="6">
    <source>
        <dbReference type="SAM" id="Phobius"/>
    </source>
</evidence>
<dbReference type="SUPFAM" id="SSF103473">
    <property type="entry name" value="MFS general substrate transporter"/>
    <property type="match status" value="1"/>
</dbReference>
<feature type="transmembrane region" description="Helical" evidence="6">
    <location>
        <begin position="350"/>
        <end position="373"/>
    </location>
</feature>
<evidence type="ECO:0000256" key="2">
    <source>
        <dbReference type="ARBA" id="ARBA00022475"/>
    </source>
</evidence>
<evidence type="ECO:0000256" key="1">
    <source>
        <dbReference type="ARBA" id="ARBA00004651"/>
    </source>
</evidence>
<keyword evidence="4 6" id="KW-1133">Transmembrane helix</keyword>
<dbReference type="PANTHER" id="PTHR43124">
    <property type="entry name" value="PURINE EFFLUX PUMP PBUE"/>
    <property type="match status" value="1"/>
</dbReference>
<evidence type="ECO:0000256" key="3">
    <source>
        <dbReference type="ARBA" id="ARBA00022692"/>
    </source>
</evidence>
<feature type="transmembrane region" description="Helical" evidence="6">
    <location>
        <begin position="325"/>
        <end position="344"/>
    </location>
</feature>
<evidence type="ECO:0000256" key="4">
    <source>
        <dbReference type="ARBA" id="ARBA00022989"/>
    </source>
</evidence>
<feature type="transmembrane region" description="Helical" evidence="6">
    <location>
        <begin position="265"/>
        <end position="283"/>
    </location>
</feature>
<dbReference type="GO" id="GO:0005886">
    <property type="term" value="C:plasma membrane"/>
    <property type="evidence" value="ECO:0007669"/>
    <property type="project" value="UniProtKB-SubCell"/>
</dbReference>
<evidence type="ECO:0000313" key="8">
    <source>
        <dbReference type="Proteomes" id="UP000043763"/>
    </source>
</evidence>
<feature type="transmembrane region" description="Helical" evidence="6">
    <location>
        <begin position="10"/>
        <end position="29"/>
    </location>
</feature>
<protein>
    <submittedName>
        <fullName evidence="7">MFS transporter</fullName>
    </submittedName>
</protein>
<proteinExistence type="predicted"/>
<accession>A0A0G4KAH2</accession>
<reference evidence="8" key="1">
    <citation type="submission" date="2015-04" db="EMBL/GenBank/DDBJ databases">
        <authorList>
            <person name="Mushtaq Mamoona"/>
        </authorList>
    </citation>
    <scope>NUCLEOTIDE SEQUENCE [LARGE SCALE GENOMIC DNA]</scope>
    <source>
        <strain evidence="8">AN4859/03</strain>
    </source>
</reference>
<evidence type="ECO:0000256" key="5">
    <source>
        <dbReference type="ARBA" id="ARBA00023136"/>
    </source>
</evidence>
<dbReference type="Proteomes" id="UP000043763">
    <property type="component" value="Unassembled WGS sequence"/>
</dbReference>
<gene>
    <name evidence="7" type="ORF">BRSU_2407</name>
</gene>
<dbReference type="InterPro" id="IPR050189">
    <property type="entry name" value="MFS_Efflux_Transporters"/>
</dbReference>
<dbReference type="Pfam" id="PF07690">
    <property type="entry name" value="MFS_1"/>
    <property type="match status" value="1"/>
</dbReference>
<keyword evidence="5 6" id="KW-0472">Membrane</keyword>
<dbReference type="AlphaFoldDB" id="A0A0G4KAH2"/>
<feature type="transmembrane region" description="Helical" evidence="6">
    <location>
        <begin position="155"/>
        <end position="177"/>
    </location>
</feature>